<accession>A0A8H6M1P1</accession>
<reference evidence="2 3" key="1">
    <citation type="submission" date="2020-07" db="EMBL/GenBank/DDBJ databases">
        <title>Comparative genomics of pyrophilous fungi reveals a link between fire events and developmental genes.</title>
        <authorList>
            <consortium name="DOE Joint Genome Institute"/>
            <person name="Steindorff A.S."/>
            <person name="Carver A."/>
            <person name="Calhoun S."/>
            <person name="Stillman K."/>
            <person name="Liu H."/>
            <person name="Lipzen A."/>
            <person name="Pangilinan J."/>
            <person name="Labutti K."/>
            <person name="Bruns T.D."/>
            <person name="Grigoriev I.V."/>
        </authorList>
    </citation>
    <scope>NUCLEOTIDE SEQUENCE [LARGE SCALE GENOMIC DNA]</scope>
    <source>
        <strain evidence="2 3">CBS 144469</strain>
    </source>
</reference>
<dbReference type="InterPro" id="IPR032675">
    <property type="entry name" value="LRR_dom_sf"/>
</dbReference>
<keyword evidence="3" id="KW-1185">Reference proteome</keyword>
<dbReference type="EMBL" id="JACGCI010000052">
    <property type="protein sequence ID" value="KAF6751145.1"/>
    <property type="molecule type" value="Genomic_DNA"/>
</dbReference>
<dbReference type="SUPFAM" id="SSF52047">
    <property type="entry name" value="RNI-like"/>
    <property type="match status" value="1"/>
</dbReference>
<feature type="region of interest" description="Disordered" evidence="1">
    <location>
        <begin position="438"/>
        <end position="457"/>
    </location>
</feature>
<dbReference type="OrthoDB" id="2864564at2759"/>
<name>A0A8H6M1P1_9AGAR</name>
<dbReference type="Gene3D" id="3.80.10.10">
    <property type="entry name" value="Ribonuclease Inhibitor"/>
    <property type="match status" value="1"/>
</dbReference>
<evidence type="ECO:0000313" key="2">
    <source>
        <dbReference type="EMBL" id="KAF6751145.1"/>
    </source>
</evidence>
<sequence>MSSPTEAHLPPKATQAFIFPDEIWKECFQNASEIELKFLCVVCRRFAAIFQPLLFRSFDFMLLDYLYLPYDNSNGAIDEKIIEYFSTPIHSFSRKTWQSSMARYVRARGRFSLVANDRRLAAFVNKSSIYGSDSKVCKIRPSDSGPSSLGTAFVKIQELTIQAVQKGLINFINLRQLKLGYVLLTPDVLRTIEQLPRLQKLSLFGCHIPEAPLSFNPSPQLSSLESSMCDEDIYAKNVDNLWATWMALLIPKGIRKLSFTAPANRYLNLHQLNVFPALRNVGLLPSLIDLTLPLPSSDIEAKELIAILENCPALQSLTIGTHGDCMQDPRPGWFALPSAPSSMTPLLHALRAPIEWAELLVPGRPIKSLKIERNMNVEDENAPMDILRAFTRSSVPLEELSLPSLGPDFLVLSVIGELFPRLKRLDLVIPDIGIYNAPTPPPTHSNEPDNTGEGPIATVPATEAPTPEMQFPQINIFVEPPLDLVFEELKRIVSDVAENLATGPPESLYKPSRLEEGPFTQIDQLFHESALRMHLRKYRLLYIPLL</sequence>
<comment type="caution">
    <text evidence="2">The sequence shown here is derived from an EMBL/GenBank/DDBJ whole genome shotgun (WGS) entry which is preliminary data.</text>
</comment>
<gene>
    <name evidence="2" type="ORF">DFP72DRAFT_1138220</name>
</gene>
<evidence type="ECO:0000313" key="3">
    <source>
        <dbReference type="Proteomes" id="UP000521943"/>
    </source>
</evidence>
<evidence type="ECO:0000256" key="1">
    <source>
        <dbReference type="SAM" id="MobiDB-lite"/>
    </source>
</evidence>
<protein>
    <recommendedName>
        <fullName evidence="4">F-box domain-containing protein</fullName>
    </recommendedName>
</protein>
<proteinExistence type="predicted"/>
<organism evidence="2 3">
    <name type="scientific">Ephemerocybe angulata</name>
    <dbReference type="NCBI Taxonomy" id="980116"/>
    <lineage>
        <taxon>Eukaryota</taxon>
        <taxon>Fungi</taxon>
        <taxon>Dikarya</taxon>
        <taxon>Basidiomycota</taxon>
        <taxon>Agaricomycotina</taxon>
        <taxon>Agaricomycetes</taxon>
        <taxon>Agaricomycetidae</taxon>
        <taxon>Agaricales</taxon>
        <taxon>Agaricineae</taxon>
        <taxon>Psathyrellaceae</taxon>
        <taxon>Ephemerocybe</taxon>
    </lineage>
</organism>
<feature type="non-terminal residue" evidence="2">
    <location>
        <position position="1"/>
    </location>
</feature>
<dbReference type="AlphaFoldDB" id="A0A8H6M1P1"/>
<dbReference type="Proteomes" id="UP000521943">
    <property type="component" value="Unassembled WGS sequence"/>
</dbReference>
<evidence type="ECO:0008006" key="4">
    <source>
        <dbReference type="Google" id="ProtNLM"/>
    </source>
</evidence>